<dbReference type="STRING" id="7070.D2A5A4"/>
<feature type="region of interest" description="Disordered" evidence="9">
    <location>
        <begin position="233"/>
        <end position="265"/>
    </location>
</feature>
<dbReference type="FunCoup" id="D2A5A4">
    <property type="interactions" value="35"/>
</dbReference>
<comment type="subcellular location">
    <subcellularLocation>
        <location evidence="2">Cytoplasm</location>
    </subcellularLocation>
    <subcellularLocation>
        <location evidence="1">Nucleus</location>
    </subcellularLocation>
</comment>
<dbReference type="GO" id="GO:0002098">
    <property type="term" value="P:tRNA wobble uridine modification"/>
    <property type="evidence" value="ECO:0007669"/>
    <property type="project" value="InterPro"/>
</dbReference>
<feature type="compositionally biased region" description="Acidic residues" evidence="9">
    <location>
        <begin position="249"/>
        <end position="265"/>
    </location>
</feature>
<dbReference type="AlphaFoldDB" id="D2A5A4"/>
<dbReference type="eggNOG" id="ENOG502QQ2R">
    <property type="taxonomic scope" value="Eukaryota"/>
</dbReference>
<dbReference type="InterPro" id="IPR027417">
    <property type="entry name" value="P-loop_NTPase"/>
</dbReference>
<comment type="similarity">
    <text evidence="4">Belongs to the ELP5 family.</text>
</comment>
<sequence length="265" mass="30830">MLSTYLNTLPLPKFVLIEDSVAAKGGDFFEHQLRSHANRSDYATHLLIFESYFTSLKNRHSSCTCHDFTSDSLNWFKKSADLTSLTSLNENCVIFVDSLAHVLYRFGAAETYKLFTQLKNKKNVQQVVTVLHTDLLENKDKIVKYFRHLATLYIELDTKRLSYLYKKSHRKVIKQIENYHFDNKRLITETIKKPDKEIIAETLNRLPENLSTFRIGLTEKEKESRDGLVLPFLPKESESSGGKIHYSLDEIDDWDEEDPDDDLDI</sequence>
<dbReference type="OrthoDB" id="166907at2759"/>
<evidence type="ECO:0000256" key="9">
    <source>
        <dbReference type="SAM" id="MobiDB-lite"/>
    </source>
</evidence>
<dbReference type="PhylomeDB" id="D2A5A4"/>
<evidence type="ECO:0000256" key="8">
    <source>
        <dbReference type="ARBA" id="ARBA00023242"/>
    </source>
</evidence>
<evidence type="ECO:0000313" key="10">
    <source>
        <dbReference type="EMBL" id="EFA05335.1"/>
    </source>
</evidence>
<evidence type="ECO:0000256" key="2">
    <source>
        <dbReference type="ARBA" id="ARBA00004496"/>
    </source>
</evidence>
<dbReference type="HOGENOM" id="CLU_076374_1_0_1"/>
<dbReference type="InterPro" id="IPR019519">
    <property type="entry name" value="Elp5"/>
</dbReference>
<dbReference type="GO" id="GO:0005829">
    <property type="term" value="C:cytosol"/>
    <property type="evidence" value="ECO:0000318"/>
    <property type="project" value="GO_Central"/>
</dbReference>
<evidence type="ECO:0000256" key="7">
    <source>
        <dbReference type="ARBA" id="ARBA00022694"/>
    </source>
</evidence>
<evidence type="ECO:0000256" key="1">
    <source>
        <dbReference type="ARBA" id="ARBA00004123"/>
    </source>
</evidence>
<dbReference type="EMBL" id="KQ971345">
    <property type="protein sequence ID" value="EFA05335.1"/>
    <property type="molecule type" value="Genomic_DNA"/>
</dbReference>
<accession>D2A5A4</accession>
<evidence type="ECO:0000256" key="4">
    <source>
        <dbReference type="ARBA" id="ARBA00009567"/>
    </source>
</evidence>
<dbReference type="PANTHER" id="PTHR15641:SF1">
    <property type="entry name" value="ELONGATOR COMPLEX PROTEIN 5"/>
    <property type="match status" value="1"/>
</dbReference>
<dbReference type="GO" id="GO:0005634">
    <property type="term" value="C:nucleus"/>
    <property type="evidence" value="ECO:0000318"/>
    <property type="project" value="GO_Central"/>
</dbReference>
<comment type="pathway">
    <text evidence="3">tRNA modification; 5-methoxycarbonylmethyl-2-thiouridine-tRNA biosynthesis.</text>
</comment>
<organism evidence="10 11">
    <name type="scientific">Tribolium castaneum</name>
    <name type="common">Red flour beetle</name>
    <dbReference type="NCBI Taxonomy" id="7070"/>
    <lineage>
        <taxon>Eukaryota</taxon>
        <taxon>Metazoa</taxon>
        <taxon>Ecdysozoa</taxon>
        <taxon>Arthropoda</taxon>
        <taxon>Hexapoda</taxon>
        <taxon>Insecta</taxon>
        <taxon>Pterygota</taxon>
        <taxon>Neoptera</taxon>
        <taxon>Endopterygota</taxon>
        <taxon>Coleoptera</taxon>
        <taxon>Polyphaga</taxon>
        <taxon>Cucujiformia</taxon>
        <taxon>Tenebrionidae</taxon>
        <taxon>Tenebrionidae incertae sedis</taxon>
        <taxon>Tribolium</taxon>
    </lineage>
</organism>
<dbReference type="OMA" id="FANTWAN"/>
<protein>
    <recommendedName>
        <fullName evidence="5">Elongator complex protein 5</fullName>
    </recommendedName>
</protein>
<name>D2A5A4_TRICA</name>
<evidence type="ECO:0000256" key="6">
    <source>
        <dbReference type="ARBA" id="ARBA00022490"/>
    </source>
</evidence>
<dbReference type="GO" id="GO:0033588">
    <property type="term" value="C:elongator holoenzyme complex"/>
    <property type="evidence" value="ECO:0000318"/>
    <property type="project" value="GO_Central"/>
</dbReference>
<dbReference type="KEGG" id="tca:100141907"/>
<dbReference type="GO" id="GO:0006400">
    <property type="term" value="P:tRNA modification"/>
    <property type="evidence" value="ECO:0000318"/>
    <property type="project" value="GO_Central"/>
</dbReference>
<evidence type="ECO:0000256" key="3">
    <source>
        <dbReference type="ARBA" id="ARBA00005043"/>
    </source>
</evidence>
<dbReference type="Gene3D" id="3.40.50.300">
    <property type="entry name" value="P-loop containing nucleotide triphosphate hydrolases"/>
    <property type="match status" value="1"/>
</dbReference>
<dbReference type="UniPathway" id="UPA00988"/>
<dbReference type="Pfam" id="PF10483">
    <property type="entry name" value="Elong_Iki1"/>
    <property type="match status" value="1"/>
</dbReference>
<proteinExistence type="inferred from homology"/>
<keyword evidence="6" id="KW-0963">Cytoplasm</keyword>
<keyword evidence="11" id="KW-1185">Reference proteome</keyword>
<keyword evidence="8" id="KW-0539">Nucleus</keyword>
<dbReference type="InParanoid" id="D2A5A4"/>
<dbReference type="Proteomes" id="UP000007266">
    <property type="component" value="Linkage group 6"/>
</dbReference>
<reference evidence="10 11" key="1">
    <citation type="journal article" date="2008" name="Nature">
        <title>The genome of the model beetle and pest Tribolium castaneum.</title>
        <authorList>
            <consortium name="Tribolium Genome Sequencing Consortium"/>
            <person name="Richards S."/>
            <person name="Gibbs R.A."/>
            <person name="Weinstock G.M."/>
            <person name="Brown S.J."/>
            <person name="Denell R."/>
            <person name="Beeman R.W."/>
            <person name="Gibbs R."/>
            <person name="Beeman R.W."/>
            <person name="Brown S.J."/>
            <person name="Bucher G."/>
            <person name="Friedrich M."/>
            <person name="Grimmelikhuijzen C.J."/>
            <person name="Klingler M."/>
            <person name="Lorenzen M."/>
            <person name="Richards S."/>
            <person name="Roth S."/>
            <person name="Schroder R."/>
            <person name="Tautz D."/>
            <person name="Zdobnov E.M."/>
            <person name="Muzny D."/>
            <person name="Gibbs R.A."/>
            <person name="Weinstock G.M."/>
            <person name="Attaway T."/>
            <person name="Bell S."/>
            <person name="Buhay C.J."/>
            <person name="Chandrabose M.N."/>
            <person name="Chavez D."/>
            <person name="Clerk-Blankenburg K.P."/>
            <person name="Cree A."/>
            <person name="Dao M."/>
            <person name="Davis C."/>
            <person name="Chacko J."/>
            <person name="Dinh H."/>
            <person name="Dugan-Rocha S."/>
            <person name="Fowler G."/>
            <person name="Garner T.T."/>
            <person name="Garnes J."/>
            <person name="Gnirke A."/>
            <person name="Hawes A."/>
            <person name="Hernandez J."/>
            <person name="Hines S."/>
            <person name="Holder M."/>
            <person name="Hume J."/>
            <person name="Jhangiani S.N."/>
            <person name="Joshi V."/>
            <person name="Khan Z.M."/>
            <person name="Jackson L."/>
            <person name="Kovar C."/>
            <person name="Kowis A."/>
            <person name="Lee S."/>
            <person name="Lewis L.R."/>
            <person name="Margolis J."/>
            <person name="Morgan M."/>
            <person name="Nazareth L.V."/>
            <person name="Nguyen N."/>
            <person name="Okwuonu G."/>
            <person name="Parker D."/>
            <person name="Richards S."/>
            <person name="Ruiz S.J."/>
            <person name="Santibanez J."/>
            <person name="Savard J."/>
            <person name="Scherer S.E."/>
            <person name="Schneider B."/>
            <person name="Sodergren E."/>
            <person name="Tautz D."/>
            <person name="Vattahil S."/>
            <person name="Villasana D."/>
            <person name="White C.S."/>
            <person name="Wright R."/>
            <person name="Park Y."/>
            <person name="Beeman R.W."/>
            <person name="Lord J."/>
            <person name="Oppert B."/>
            <person name="Lorenzen M."/>
            <person name="Brown S."/>
            <person name="Wang L."/>
            <person name="Savard J."/>
            <person name="Tautz D."/>
            <person name="Richards S."/>
            <person name="Weinstock G."/>
            <person name="Gibbs R.A."/>
            <person name="Liu Y."/>
            <person name="Worley K."/>
            <person name="Weinstock G."/>
            <person name="Elsik C.G."/>
            <person name="Reese J.T."/>
            <person name="Elhaik E."/>
            <person name="Landan G."/>
            <person name="Graur D."/>
            <person name="Arensburger P."/>
            <person name="Atkinson P."/>
            <person name="Beeman R.W."/>
            <person name="Beidler J."/>
            <person name="Brown S.J."/>
            <person name="Demuth J.P."/>
            <person name="Drury D.W."/>
            <person name="Du Y.Z."/>
            <person name="Fujiwara H."/>
            <person name="Lorenzen M."/>
            <person name="Maselli V."/>
            <person name="Osanai M."/>
            <person name="Park Y."/>
            <person name="Robertson H.M."/>
            <person name="Tu Z."/>
            <person name="Wang J.J."/>
            <person name="Wang S."/>
            <person name="Richards S."/>
            <person name="Song H."/>
            <person name="Zhang L."/>
            <person name="Sodergren E."/>
            <person name="Werner D."/>
            <person name="Stanke M."/>
            <person name="Morgenstern B."/>
            <person name="Solovyev V."/>
            <person name="Kosarev P."/>
            <person name="Brown G."/>
            <person name="Chen H.C."/>
            <person name="Ermolaeva O."/>
            <person name="Hlavina W."/>
            <person name="Kapustin Y."/>
            <person name="Kiryutin B."/>
            <person name="Kitts P."/>
            <person name="Maglott D."/>
            <person name="Pruitt K."/>
            <person name="Sapojnikov V."/>
            <person name="Souvorov A."/>
            <person name="Mackey A.J."/>
            <person name="Waterhouse R.M."/>
            <person name="Wyder S."/>
            <person name="Zdobnov E.M."/>
            <person name="Zdobnov E.M."/>
            <person name="Wyder S."/>
            <person name="Kriventseva E.V."/>
            <person name="Kadowaki T."/>
            <person name="Bork P."/>
            <person name="Aranda M."/>
            <person name="Bao R."/>
            <person name="Beermann A."/>
            <person name="Berns N."/>
            <person name="Bolognesi R."/>
            <person name="Bonneton F."/>
            <person name="Bopp D."/>
            <person name="Brown S.J."/>
            <person name="Bucher G."/>
            <person name="Butts T."/>
            <person name="Chaumot A."/>
            <person name="Denell R.E."/>
            <person name="Ferrier D.E."/>
            <person name="Friedrich M."/>
            <person name="Gordon C.M."/>
            <person name="Jindra M."/>
            <person name="Klingler M."/>
            <person name="Lan Q."/>
            <person name="Lattorff H.M."/>
            <person name="Laudet V."/>
            <person name="von Levetsow C."/>
            <person name="Liu Z."/>
            <person name="Lutz R."/>
            <person name="Lynch J.A."/>
            <person name="da Fonseca R.N."/>
            <person name="Posnien N."/>
            <person name="Reuter R."/>
            <person name="Roth S."/>
            <person name="Savard J."/>
            <person name="Schinko J.B."/>
            <person name="Schmitt C."/>
            <person name="Schoppmeier M."/>
            <person name="Schroder R."/>
            <person name="Shippy T.D."/>
            <person name="Simonnet F."/>
            <person name="Marques-Souza H."/>
            <person name="Tautz D."/>
            <person name="Tomoyasu Y."/>
            <person name="Trauner J."/>
            <person name="Van der Zee M."/>
            <person name="Vervoort M."/>
            <person name="Wittkopp N."/>
            <person name="Wimmer E.A."/>
            <person name="Yang X."/>
            <person name="Jones A.K."/>
            <person name="Sattelle D.B."/>
            <person name="Ebert P.R."/>
            <person name="Nelson D."/>
            <person name="Scott J.G."/>
            <person name="Beeman R.W."/>
            <person name="Muthukrishnan S."/>
            <person name="Kramer K.J."/>
            <person name="Arakane Y."/>
            <person name="Beeman R.W."/>
            <person name="Zhu Q."/>
            <person name="Hogenkamp D."/>
            <person name="Dixit R."/>
            <person name="Oppert B."/>
            <person name="Jiang H."/>
            <person name="Zou Z."/>
            <person name="Marshall J."/>
            <person name="Elpidina E."/>
            <person name="Vinokurov K."/>
            <person name="Oppert C."/>
            <person name="Zou Z."/>
            <person name="Evans J."/>
            <person name="Lu Z."/>
            <person name="Zhao P."/>
            <person name="Sumathipala N."/>
            <person name="Altincicek B."/>
            <person name="Vilcinskas A."/>
            <person name="Williams M."/>
            <person name="Hultmark D."/>
            <person name="Hetru C."/>
            <person name="Jiang H."/>
            <person name="Grimmelikhuijzen C.J."/>
            <person name="Hauser F."/>
            <person name="Cazzamali G."/>
            <person name="Williamson M."/>
            <person name="Park Y."/>
            <person name="Li B."/>
            <person name="Tanaka Y."/>
            <person name="Predel R."/>
            <person name="Neupert S."/>
            <person name="Schachtner J."/>
            <person name="Verleyen P."/>
            <person name="Raible F."/>
            <person name="Bork P."/>
            <person name="Friedrich M."/>
            <person name="Walden K.K."/>
            <person name="Robertson H.M."/>
            <person name="Angeli S."/>
            <person name="Foret S."/>
            <person name="Bucher G."/>
            <person name="Schuetz S."/>
            <person name="Maleszka R."/>
            <person name="Wimmer E.A."/>
            <person name="Beeman R.W."/>
            <person name="Lorenzen M."/>
            <person name="Tomoyasu Y."/>
            <person name="Miller S.C."/>
            <person name="Grossmann D."/>
            <person name="Bucher G."/>
        </authorList>
    </citation>
    <scope>NUCLEOTIDE SEQUENCE [LARGE SCALE GENOMIC DNA]</scope>
    <source>
        <strain evidence="10 11">Georgia GA2</strain>
    </source>
</reference>
<gene>
    <name evidence="10" type="primary">AUGUSTUS-3.0.2_15499</name>
    <name evidence="10" type="ORF">TcasGA2_TC015499</name>
</gene>
<evidence type="ECO:0000313" key="11">
    <source>
        <dbReference type="Proteomes" id="UP000007266"/>
    </source>
</evidence>
<evidence type="ECO:0000256" key="5">
    <source>
        <dbReference type="ARBA" id="ARBA00020264"/>
    </source>
</evidence>
<dbReference type="PANTHER" id="PTHR15641">
    <property type="entry name" value="ELONGATOR COMPLEX PROTEIN 5"/>
    <property type="match status" value="1"/>
</dbReference>
<reference evidence="10 11" key="2">
    <citation type="journal article" date="2010" name="Nucleic Acids Res.">
        <title>BeetleBase in 2010: revisions to provide comprehensive genomic information for Tribolium castaneum.</title>
        <authorList>
            <person name="Kim H.S."/>
            <person name="Murphy T."/>
            <person name="Xia J."/>
            <person name="Caragea D."/>
            <person name="Park Y."/>
            <person name="Beeman R.W."/>
            <person name="Lorenzen M.D."/>
            <person name="Butcher S."/>
            <person name="Manak J.R."/>
            <person name="Brown S.J."/>
        </authorList>
    </citation>
    <scope>GENOME REANNOTATION</scope>
    <source>
        <strain evidence="10 11">Georgia GA2</strain>
    </source>
</reference>
<keyword evidence="7" id="KW-0819">tRNA processing</keyword>